<dbReference type="RefSeq" id="WP_027430985.1">
    <property type="nucleotide sequence ID" value="NZ_FNHZ01000004.1"/>
</dbReference>
<comment type="similarity">
    <text evidence="2 8 9">Belongs to the ATPase epsilon chain family.</text>
</comment>
<dbReference type="InterPro" id="IPR001469">
    <property type="entry name" value="ATP_synth_F1_dsu/esu"/>
</dbReference>
<reference evidence="13" key="1">
    <citation type="submission" date="2016-10" db="EMBL/GenBank/DDBJ databases">
        <authorList>
            <person name="Varghese N."/>
            <person name="Submissions S."/>
        </authorList>
    </citation>
    <scope>NUCLEOTIDE SEQUENCE [LARGE SCALE GENOMIC DNA]</scope>
    <source>
        <strain evidence="13">M83</strain>
    </source>
</reference>
<evidence type="ECO:0000259" key="10">
    <source>
        <dbReference type="Pfam" id="PF00401"/>
    </source>
</evidence>
<dbReference type="Pfam" id="PF02823">
    <property type="entry name" value="ATP-synt_DE_N"/>
    <property type="match status" value="1"/>
</dbReference>
<keyword evidence="8" id="KW-0375">Hydrogen ion transport</keyword>
<evidence type="ECO:0000256" key="2">
    <source>
        <dbReference type="ARBA" id="ARBA00005712"/>
    </source>
</evidence>
<evidence type="ECO:0000313" key="12">
    <source>
        <dbReference type="EMBL" id="SDN00148.1"/>
    </source>
</evidence>
<dbReference type="EMBL" id="FNHZ01000004">
    <property type="protein sequence ID" value="SDN00148.1"/>
    <property type="molecule type" value="Genomic_DNA"/>
</dbReference>
<dbReference type="SUPFAM" id="SSF46604">
    <property type="entry name" value="Epsilon subunit of F1F0-ATP synthase C-terminal domain"/>
    <property type="match status" value="1"/>
</dbReference>
<name>A0A1G9XTM1_9FIRM</name>
<comment type="subunit">
    <text evidence="8 9">F-type ATPases have 2 components, CF(1) - the catalytic core - and CF(0) - the membrane proton channel. CF(1) has five subunits: alpha(3), beta(3), gamma(1), delta(1), epsilon(1). CF(0) has three main subunits: a, b and c.</text>
</comment>
<dbReference type="PANTHER" id="PTHR13822">
    <property type="entry name" value="ATP SYNTHASE DELTA/EPSILON CHAIN"/>
    <property type="match status" value="1"/>
</dbReference>
<keyword evidence="7 8" id="KW-0066">ATP synthesis</keyword>
<accession>A0A1G9XTM1</accession>
<evidence type="ECO:0000256" key="4">
    <source>
        <dbReference type="ARBA" id="ARBA00023065"/>
    </source>
</evidence>
<proteinExistence type="inferred from homology"/>
<evidence type="ECO:0000256" key="7">
    <source>
        <dbReference type="ARBA" id="ARBA00023310"/>
    </source>
</evidence>
<comment type="subcellular location">
    <subcellularLocation>
        <location evidence="1 8">Cell membrane</location>
        <topology evidence="1 8">Peripheral membrane protein</topology>
    </subcellularLocation>
</comment>
<dbReference type="GO" id="GO:0046933">
    <property type="term" value="F:proton-transporting ATP synthase activity, rotational mechanism"/>
    <property type="evidence" value="ECO:0007669"/>
    <property type="project" value="UniProtKB-UniRule"/>
</dbReference>
<evidence type="ECO:0000256" key="8">
    <source>
        <dbReference type="HAMAP-Rule" id="MF_00530"/>
    </source>
</evidence>
<dbReference type="InterPro" id="IPR020547">
    <property type="entry name" value="ATP_synth_F1_esu_C"/>
</dbReference>
<feature type="domain" description="ATP synthase F1 complex delta/epsilon subunit N-terminal" evidence="11">
    <location>
        <begin position="5"/>
        <end position="84"/>
    </location>
</feature>
<dbReference type="NCBIfam" id="TIGR01216">
    <property type="entry name" value="ATP_synt_epsi"/>
    <property type="match status" value="1"/>
</dbReference>
<dbReference type="CDD" id="cd12152">
    <property type="entry name" value="F1-ATPase_delta"/>
    <property type="match status" value="1"/>
</dbReference>
<dbReference type="OrthoDB" id="9804110at2"/>
<keyword evidence="13" id="KW-1185">Reference proteome</keyword>
<feature type="domain" description="ATP synthase epsilon subunit C-terminal" evidence="10">
    <location>
        <begin position="88"/>
        <end position="133"/>
    </location>
</feature>
<evidence type="ECO:0000256" key="1">
    <source>
        <dbReference type="ARBA" id="ARBA00004202"/>
    </source>
</evidence>
<keyword evidence="6 8" id="KW-0139">CF(1)</keyword>
<dbReference type="SUPFAM" id="SSF51344">
    <property type="entry name" value="Epsilon subunit of F1F0-ATP synthase N-terminal domain"/>
    <property type="match status" value="1"/>
</dbReference>
<evidence type="ECO:0000259" key="11">
    <source>
        <dbReference type="Pfam" id="PF02823"/>
    </source>
</evidence>
<dbReference type="Pfam" id="PF00401">
    <property type="entry name" value="ATP-synt_DE"/>
    <property type="match status" value="1"/>
</dbReference>
<organism evidence="12 13">
    <name type="scientific">Lachnospira pectinoschiza</name>
    <dbReference type="NCBI Taxonomy" id="28052"/>
    <lineage>
        <taxon>Bacteria</taxon>
        <taxon>Bacillati</taxon>
        <taxon>Bacillota</taxon>
        <taxon>Clostridia</taxon>
        <taxon>Lachnospirales</taxon>
        <taxon>Lachnospiraceae</taxon>
        <taxon>Lachnospira</taxon>
    </lineage>
</organism>
<dbReference type="PANTHER" id="PTHR13822:SF10">
    <property type="entry name" value="ATP SYNTHASE EPSILON CHAIN, CHLOROPLASTIC"/>
    <property type="match status" value="1"/>
</dbReference>
<dbReference type="GO" id="GO:0005524">
    <property type="term" value="F:ATP binding"/>
    <property type="evidence" value="ECO:0007669"/>
    <property type="project" value="UniProtKB-UniRule"/>
</dbReference>
<keyword evidence="3 8" id="KW-0813">Transport</keyword>
<sequence>MAETMKLLVNTPDRVFYEDDSVTMVELATSEGEIGVFPQHIPLTSVVVPCVLKIHHGNEVEKAAIHGGIIEILKDKVTILAEVAEWPDEIDVNRANEARVRAERRLSAKDPNLDVARAEMALKRSLARLGAAK</sequence>
<dbReference type="AlphaFoldDB" id="A0A1G9XTM1"/>
<evidence type="ECO:0000313" key="13">
    <source>
        <dbReference type="Proteomes" id="UP000187651"/>
    </source>
</evidence>
<evidence type="ECO:0000256" key="9">
    <source>
        <dbReference type="RuleBase" id="RU003656"/>
    </source>
</evidence>
<keyword evidence="4 8" id="KW-0406">Ion transport</keyword>
<evidence type="ECO:0000256" key="5">
    <source>
        <dbReference type="ARBA" id="ARBA00023136"/>
    </source>
</evidence>
<evidence type="ECO:0000256" key="6">
    <source>
        <dbReference type="ARBA" id="ARBA00023196"/>
    </source>
</evidence>
<dbReference type="Proteomes" id="UP000187651">
    <property type="component" value="Unassembled WGS sequence"/>
</dbReference>
<evidence type="ECO:0000256" key="3">
    <source>
        <dbReference type="ARBA" id="ARBA00022448"/>
    </source>
</evidence>
<dbReference type="Gene3D" id="2.60.15.10">
    <property type="entry name" value="F0F1 ATP synthase delta/epsilon subunit, N-terminal"/>
    <property type="match status" value="1"/>
</dbReference>
<protein>
    <recommendedName>
        <fullName evidence="8">ATP synthase epsilon chain</fullName>
    </recommendedName>
    <alternativeName>
        <fullName evidence="8">ATP synthase F1 sector epsilon subunit</fullName>
    </alternativeName>
    <alternativeName>
        <fullName evidence="8">F-ATPase epsilon subunit</fullName>
    </alternativeName>
</protein>
<dbReference type="GO" id="GO:0005886">
    <property type="term" value="C:plasma membrane"/>
    <property type="evidence" value="ECO:0007669"/>
    <property type="project" value="UniProtKB-SubCell"/>
</dbReference>
<dbReference type="InterPro" id="IPR020546">
    <property type="entry name" value="ATP_synth_F1_dsu/esu_N"/>
</dbReference>
<dbReference type="Gene3D" id="1.20.5.440">
    <property type="entry name" value="ATP synthase delta/epsilon subunit, C-terminal domain"/>
    <property type="match status" value="1"/>
</dbReference>
<keyword evidence="5 8" id="KW-0472">Membrane</keyword>
<comment type="function">
    <text evidence="8">Produces ATP from ADP in the presence of a proton gradient across the membrane.</text>
</comment>
<dbReference type="InterPro" id="IPR036794">
    <property type="entry name" value="ATP_F1_dsu/esu_C_sf"/>
</dbReference>
<gene>
    <name evidence="8" type="primary">atpC</name>
    <name evidence="12" type="ORF">SAMN05216544_1638</name>
</gene>
<dbReference type="HAMAP" id="MF_00530">
    <property type="entry name" value="ATP_synth_epsil_bac"/>
    <property type="match status" value="1"/>
</dbReference>
<keyword evidence="8" id="KW-1003">Cell membrane</keyword>
<dbReference type="GO" id="GO:0045259">
    <property type="term" value="C:proton-transporting ATP synthase complex"/>
    <property type="evidence" value="ECO:0007669"/>
    <property type="project" value="UniProtKB-KW"/>
</dbReference>
<dbReference type="InterPro" id="IPR036771">
    <property type="entry name" value="ATPsynth_dsu/esu_N"/>
</dbReference>